<dbReference type="AlphaFoldDB" id="A0A1Y6B2Y8"/>
<sequence length="138" mass="15355">MKILPLLLVLFVSSCTEVEELKKSIDHGSFSWSGGTVFSEPSLVTTKEIHFDTGNLLGREIIIEGKIESLGKYDTHLVISDESGRMLVVLTHVEDANRLLAEESYERLRVLGTVERGKKGLPYILAKALNLISQEDVK</sequence>
<evidence type="ECO:0000313" key="1">
    <source>
        <dbReference type="EMBL" id="SME88723.1"/>
    </source>
</evidence>
<gene>
    <name evidence="1" type="ORF">SAMN06296036_101187</name>
</gene>
<dbReference type="STRING" id="1513793.SAMN06296036_101187"/>
<evidence type="ECO:0008006" key="3">
    <source>
        <dbReference type="Google" id="ProtNLM"/>
    </source>
</evidence>
<organism evidence="1 2">
    <name type="scientific">Pseudobacteriovorax antillogorgiicola</name>
    <dbReference type="NCBI Taxonomy" id="1513793"/>
    <lineage>
        <taxon>Bacteria</taxon>
        <taxon>Pseudomonadati</taxon>
        <taxon>Bdellovibrionota</taxon>
        <taxon>Oligoflexia</taxon>
        <taxon>Oligoflexales</taxon>
        <taxon>Pseudobacteriovoracaceae</taxon>
        <taxon>Pseudobacteriovorax</taxon>
    </lineage>
</organism>
<accession>A0A1Y6B2Y8</accession>
<dbReference type="RefSeq" id="WP_132314683.1">
    <property type="nucleotide sequence ID" value="NZ_FWZT01000001.1"/>
</dbReference>
<dbReference type="PROSITE" id="PS51257">
    <property type="entry name" value="PROKAR_LIPOPROTEIN"/>
    <property type="match status" value="1"/>
</dbReference>
<keyword evidence="2" id="KW-1185">Reference proteome</keyword>
<evidence type="ECO:0000313" key="2">
    <source>
        <dbReference type="Proteomes" id="UP000192907"/>
    </source>
</evidence>
<dbReference type="EMBL" id="FWZT01000001">
    <property type="protein sequence ID" value="SME88723.1"/>
    <property type="molecule type" value="Genomic_DNA"/>
</dbReference>
<dbReference type="Proteomes" id="UP000192907">
    <property type="component" value="Unassembled WGS sequence"/>
</dbReference>
<name>A0A1Y6B2Y8_9BACT</name>
<protein>
    <recommendedName>
        <fullName evidence="3">tRNA_anti-like</fullName>
    </recommendedName>
</protein>
<proteinExistence type="predicted"/>
<dbReference type="OrthoDB" id="9945487at2"/>
<reference evidence="2" key="1">
    <citation type="submission" date="2017-04" db="EMBL/GenBank/DDBJ databases">
        <authorList>
            <person name="Varghese N."/>
            <person name="Submissions S."/>
        </authorList>
    </citation>
    <scope>NUCLEOTIDE SEQUENCE [LARGE SCALE GENOMIC DNA]</scope>
    <source>
        <strain evidence="2">RKEM611</strain>
    </source>
</reference>